<dbReference type="Proteomes" id="UP000282674">
    <property type="component" value="Unassembled WGS sequence"/>
</dbReference>
<organism evidence="1 2">
    <name type="scientific">Actinomadura harenae</name>
    <dbReference type="NCBI Taxonomy" id="2483351"/>
    <lineage>
        <taxon>Bacteria</taxon>
        <taxon>Bacillati</taxon>
        <taxon>Actinomycetota</taxon>
        <taxon>Actinomycetes</taxon>
        <taxon>Streptosporangiales</taxon>
        <taxon>Thermomonosporaceae</taxon>
        <taxon>Actinomadura</taxon>
    </lineage>
</organism>
<proteinExistence type="predicted"/>
<evidence type="ECO:0000313" key="1">
    <source>
        <dbReference type="EMBL" id="RMI44694.1"/>
    </source>
</evidence>
<name>A0A3M2M4J7_9ACTN</name>
<gene>
    <name evidence="1" type="ORF">EBO15_12120</name>
</gene>
<evidence type="ECO:0008006" key="3">
    <source>
        <dbReference type="Google" id="ProtNLM"/>
    </source>
</evidence>
<dbReference type="AlphaFoldDB" id="A0A3M2M4J7"/>
<accession>A0A3M2M4J7</accession>
<dbReference type="OrthoDB" id="3482507at2"/>
<sequence length="214" mass="23037">MEQNASPPPAGLPGHPVPRAVFGLDVVGYGRRSGAVRRVLRDDLHAVARAAFAAIGLPLDCCSSRDTGDGLVLAAPPDADCGLLAGELVQHLDRQLRARNEARTEDGRLQLRAAAAVGLVLRDGEGLDGDGFVRLARMLDAPAFRDLVAGHGTDLGFVMSGFLYRNFVLEHRTLIPPAEFFEIDLANKESEETGWAWVARPQRHLHVAGRHVSA</sequence>
<protein>
    <recommendedName>
        <fullName evidence="3">Guanylate cyclase domain-containing protein</fullName>
    </recommendedName>
</protein>
<dbReference type="RefSeq" id="WP_122194445.1">
    <property type="nucleotide sequence ID" value="NZ_JBHSKC010000009.1"/>
</dbReference>
<evidence type="ECO:0000313" key="2">
    <source>
        <dbReference type="Proteomes" id="UP000282674"/>
    </source>
</evidence>
<keyword evidence="2" id="KW-1185">Reference proteome</keyword>
<reference evidence="1 2" key="1">
    <citation type="submission" date="2018-10" db="EMBL/GenBank/DDBJ databases">
        <title>Isolation from soil.</title>
        <authorList>
            <person name="Hu J."/>
        </authorList>
    </citation>
    <scope>NUCLEOTIDE SEQUENCE [LARGE SCALE GENOMIC DNA]</scope>
    <source>
        <strain evidence="1 2">NEAU-Ht49</strain>
    </source>
</reference>
<dbReference type="EMBL" id="RFFG01000017">
    <property type="protein sequence ID" value="RMI44694.1"/>
    <property type="molecule type" value="Genomic_DNA"/>
</dbReference>
<comment type="caution">
    <text evidence="1">The sequence shown here is derived from an EMBL/GenBank/DDBJ whole genome shotgun (WGS) entry which is preliminary data.</text>
</comment>